<dbReference type="EMBL" id="SLWQ01000001">
    <property type="protein sequence ID" value="TCO43032.1"/>
    <property type="molecule type" value="Genomic_DNA"/>
</dbReference>
<protein>
    <submittedName>
        <fullName evidence="6">Putative membrane protein DUF2207</fullName>
    </submittedName>
</protein>
<sequence>MKHARCIAAWLFAAAFAWPLTAGADERILSFHSSIEVAADGSMDVTETIRVRGEGEAIRHGIYRDFPTDYRDRFRNAVHVAFEPLALTRDGQDEPFHSERKGNGVRVYFGSKETTLAPGTYTYSFTYHTNRQLGFFSDHDELYWNVTGNGWDFPIDEATATVSLPGSIAPPDLRLDAYTGPEGAQGRDWSAHADGESRASFATTRVLGPREGLTIAVGFPKGIIAPPTDRQRLAWFLEDNAGVLALLVALLLVLTYYCVQWSRVGRDPKPGTIIPLYEPPAGHTPGALRYVERMGWDDRCVAADLVDAAVRGAIRITDSDGKYRIERVDKAELPATEARLVADLLAGGAAFTFEQSSHSRISRALDAHRKALEATYANSHFRKNTGLVVIGVLVTVAAVIGGALLIGDVGRTVGAAFMLVWLGGWSVGVFALCAKVISAWRMVRRGSVGKRAAATIGAIFISVFALPFVAGEIFGIGMLVMLAGVGFAIAIVALVATNLLFAWLMKAPTTTGRRLLDQVDGLRLYLGVAERDEIAAQKAPPLGAEQFHRMLPYALALGVEENWTNLFAAAVGPAAAAAAVTAAGWYGGRSIGDFGGFASDLGSSFSSSISSSSSAPGSSSGGGGGGSSGGGGGGGGGGGW</sequence>
<evidence type="ECO:0000256" key="2">
    <source>
        <dbReference type="SAM" id="Phobius"/>
    </source>
</evidence>
<comment type="caution">
    <text evidence="6">The sequence shown here is derived from an EMBL/GenBank/DDBJ whole genome shotgun (WGS) entry which is preliminary data.</text>
</comment>
<dbReference type="AlphaFoldDB" id="A0A4R2IFP8"/>
<dbReference type="InterPro" id="IPR048389">
    <property type="entry name" value="YciQ-like_C"/>
</dbReference>
<keyword evidence="2" id="KW-0472">Membrane</keyword>
<feature type="domain" description="DUF2207" evidence="4">
    <location>
        <begin position="27"/>
        <end position="219"/>
    </location>
</feature>
<dbReference type="Pfam" id="PF20990">
    <property type="entry name" value="DUF2207_C"/>
    <property type="match status" value="2"/>
</dbReference>
<dbReference type="RefSeq" id="WP_131992797.1">
    <property type="nucleotide sequence ID" value="NZ_SLWQ01000001.1"/>
</dbReference>
<dbReference type="OrthoDB" id="9767603at2"/>
<evidence type="ECO:0000313" key="7">
    <source>
        <dbReference type="Proteomes" id="UP000294862"/>
    </source>
</evidence>
<gene>
    <name evidence="6" type="ORF">EV148_101445</name>
</gene>
<keyword evidence="2" id="KW-0812">Transmembrane</keyword>
<evidence type="ECO:0000256" key="1">
    <source>
        <dbReference type="SAM" id="MobiDB-lite"/>
    </source>
</evidence>
<keyword evidence="3" id="KW-0732">Signal</keyword>
<evidence type="ECO:0000256" key="3">
    <source>
        <dbReference type="SAM" id="SignalP"/>
    </source>
</evidence>
<feature type="transmembrane region" description="Helical" evidence="2">
    <location>
        <begin position="241"/>
        <end position="259"/>
    </location>
</feature>
<feature type="chain" id="PRO_5020453549" evidence="3">
    <location>
        <begin position="25"/>
        <end position="640"/>
    </location>
</feature>
<reference evidence="6 7" key="1">
    <citation type="journal article" date="2015" name="Stand. Genomic Sci.">
        <title>Genomic Encyclopedia of Bacterial and Archaeal Type Strains, Phase III: the genomes of soil and plant-associated and newly described type strains.</title>
        <authorList>
            <person name="Whitman W.B."/>
            <person name="Woyke T."/>
            <person name="Klenk H.P."/>
            <person name="Zhou Y."/>
            <person name="Lilburn T.G."/>
            <person name="Beck B.J."/>
            <person name="De Vos P."/>
            <person name="Vandamme P."/>
            <person name="Eisen J.A."/>
            <person name="Garrity G."/>
            <person name="Hugenholtz P."/>
            <person name="Kyrpides N.C."/>
        </authorList>
    </citation>
    <scope>NUCLEOTIDE SEQUENCE [LARGE SCALE GENOMIC DNA]</scope>
    <source>
        <strain evidence="6 7">A3</strain>
    </source>
</reference>
<feature type="transmembrane region" description="Helical" evidence="2">
    <location>
        <begin position="418"/>
        <end position="440"/>
    </location>
</feature>
<feature type="domain" description="Predicted membrane protein YciQ-like C-terminal" evidence="5">
    <location>
        <begin position="276"/>
        <end position="440"/>
    </location>
</feature>
<feature type="region of interest" description="Disordered" evidence="1">
    <location>
        <begin position="609"/>
        <end position="640"/>
    </location>
</feature>
<feature type="compositionally biased region" description="Gly residues" evidence="1">
    <location>
        <begin position="619"/>
        <end position="640"/>
    </location>
</feature>
<evidence type="ECO:0000259" key="5">
    <source>
        <dbReference type="Pfam" id="PF20990"/>
    </source>
</evidence>
<feature type="transmembrane region" description="Helical" evidence="2">
    <location>
        <begin position="476"/>
        <end position="504"/>
    </location>
</feature>
<dbReference type="InterPro" id="IPR018702">
    <property type="entry name" value="DUF2207"/>
</dbReference>
<dbReference type="Pfam" id="PF09972">
    <property type="entry name" value="DUF2207"/>
    <property type="match status" value="1"/>
</dbReference>
<feature type="signal peptide" evidence="3">
    <location>
        <begin position="1"/>
        <end position="24"/>
    </location>
</feature>
<keyword evidence="7" id="KW-1185">Reference proteome</keyword>
<organism evidence="6 7">
    <name type="scientific">Dokdonella fugitiva</name>
    <dbReference type="NCBI Taxonomy" id="328517"/>
    <lineage>
        <taxon>Bacteria</taxon>
        <taxon>Pseudomonadati</taxon>
        <taxon>Pseudomonadota</taxon>
        <taxon>Gammaproteobacteria</taxon>
        <taxon>Lysobacterales</taxon>
        <taxon>Rhodanobacteraceae</taxon>
        <taxon>Dokdonella</taxon>
    </lineage>
</organism>
<feature type="transmembrane region" description="Helical" evidence="2">
    <location>
        <begin position="452"/>
        <end position="470"/>
    </location>
</feature>
<feature type="transmembrane region" description="Helical" evidence="2">
    <location>
        <begin position="386"/>
        <end position="406"/>
    </location>
</feature>
<proteinExistence type="predicted"/>
<feature type="domain" description="Predicted membrane protein YciQ-like C-terminal" evidence="5">
    <location>
        <begin position="453"/>
        <end position="565"/>
    </location>
</feature>
<accession>A0A4R2IFP8</accession>
<evidence type="ECO:0000313" key="6">
    <source>
        <dbReference type="EMBL" id="TCO43032.1"/>
    </source>
</evidence>
<dbReference type="Proteomes" id="UP000294862">
    <property type="component" value="Unassembled WGS sequence"/>
</dbReference>
<name>A0A4R2IFP8_9GAMM</name>
<evidence type="ECO:0000259" key="4">
    <source>
        <dbReference type="Pfam" id="PF09972"/>
    </source>
</evidence>
<feature type="compositionally biased region" description="Low complexity" evidence="1">
    <location>
        <begin position="609"/>
        <end position="618"/>
    </location>
</feature>
<keyword evidence="2" id="KW-1133">Transmembrane helix</keyword>